<dbReference type="InterPro" id="IPR045584">
    <property type="entry name" value="Pilin-like"/>
</dbReference>
<accession>A0A2A6J217</accession>
<gene>
    <name evidence="2" type="ORF">CO666_32685</name>
</gene>
<keyword evidence="3" id="KW-1185">Reference proteome</keyword>
<dbReference type="InterPro" id="IPR012902">
    <property type="entry name" value="N_methyl_site"/>
</dbReference>
<evidence type="ECO:0008006" key="4">
    <source>
        <dbReference type="Google" id="ProtNLM"/>
    </source>
</evidence>
<evidence type="ECO:0000256" key="1">
    <source>
        <dbReference type="SAM" id="Phobius"/>
    </source>
</evidence>
<dbReference type="RefSeq" id="WP_097616055.1">
    <property type="nucleotide sequence ID" value="NZ_NWSV01000054.1"/>
</dbReference>
<proteinExistence type="predicted"/>
<comment type="caution">
    <text evidence="2">The sequence shown here is derived from an EMBL/GenBank/DDBJ whole genome shotgun (WGS) entry which is preliminary data.</text>
</comment>
<reference evidence="2 3" key="1">
    <citation type="submission" date="2017-09" db="EMBL/GenBank/DDBJ databases">
        <title>Comparative genomics of rhizobia isolated from Phaseolus vulgaris in China.</title>
        <authorList>
            <person name="Tong W."/>
        </authorList>
    </citation>
    <scope>NUCLEOTIDE SEQUENCE [LARGE SCALE GENOMIC DNA]</scope>
    <source>
        <strain evidence="2 3">C5</strain>
    </source>
</reference>
<protein>
    <recommendedName>
        <fullName evidence="4">Type II secretion system protein GspI</fullName>
    </recommendedName>
</protein>
<dbReference type="PROSITE" id="PS00409">
    <property type="entry name" value="PROKAR_NTER_METHYL"/>
    <property type="match status" value="1"/>
</dbReference>
<feature type="transmembrane region" description="Helical" evidence="1">
    <location>
        <begin position="12"/>
        <end position="39"/>
    </location>
</feature>
<keyword evidence="1" id="KW-1133">Transmembrane helix</keyword>
<organism evidence="2 3">
    <name type="scientific">Rhizobium chutanense</name>
    <dbReference type="NCBI Taxonomy" id="2035448"/>
    <lineage>
        <taxon>Bacteria</taxon>
        <taxon>Pseudomonadati</taxon>
        <taxon>Pseudomonadota</taxon>
        <taxon>Alphaproteobacteria</taxon>
        <taxon>Hyphomicrobiales</taxon>
        <taxon>Rhizobiaceae</taxon>
        <taxon>Rhizobium/Agrobacterium group</taxon>
        <taxon>Rhizobium</taxon>
    </lineage>
</organism>
<dbReference type="SUPFAM" id="SSF54523">
    <property type="entry name" value="Pili subunits"/>
    <property type="match status" value="1"/>
</dbReference>
<keyword evidence="1" id="KW-0812">Transmembrane</keyword>
<dbReference type="Pfam" id="PF07963">
    <property type="entry name" value="N_methyl"/>
    <property type="match status" value="1"/>
</dbReference>
<dbReference type="NCBIfam" id="TIGR02532">
    <property type="entry name" value="IV_pilin_GFxxxE"/>
    <property type="match status" value="1"/>
</dbReference>
<dbReference type="AlphaFoldDB" id="A0A2A6J217"/>
<sequence length="129" mass="14283">MSDHPQTDDAGFTLLEMIVAFLILSISMAIASQTLAIAVRSYRLASDRQDLLTLMQTLRADTLPKLAVSDRTQQEGEAGVFRWRIRMLAPHPGRSEPGQPSFAIISAGKKSETFRQSFLVTVPARIEPQ</sequence>
<dbReference type="Proteomes" id="UP000220768">
    <property type="component" value="Unassembled WGS sequence"/>
</dbReference>
<evidence type="ECO:0000313" key="3">
    <source>
        <dbReference type="Proteomes" id="UP000220768"/>
    </source>
</evidence>
<name>A0A2A6J217_9HYPH</name>
<evidence type="ECO:0000313" key="2">
    <source>
        <dbReference type="EMBL" id="PDT00062.1"/>
    </source>
</evidence>
<dbReference type="EMBL" id="NWSV01000054">
    <property type="protein sequence ID" value="PDT00062.1"/>
    <property type="molecule type" value="Genomic_DNA"/>
</dbReference>
<keyword evidence="1" id="KW-0472">Membrane</keyword>